<dbReference type="SUPFAM" id="SSF141523">
    <property type="entry name" value="L,D-transpeptidase catalytic domain-like"/>
    <property type="match status" value="1"/>
</dbReference>
<evidence type="ECO:0000256" key="6">
    <source>
        <dbReference type="PROSITE-ProRule" id="PRU01373"/>
    </source>
</evidence>
<dbReference type="Pfam" id="PF03734">
    <property type="entry name" value="YkuD"/>
    <property type="match status" value="1"/>
</dbReference>
<gene>
    <name evidence="10" type="ORF">CS006_07650</name>
</gene>
<dbReference type="InterPro" id="IPR005490">
    <property type="entry name" value="LD_TPept_cat_dom"/>
</dbReference>
<evidence type="ECO:0000256" key="2">
    <source>
        <dbReference type="ARBA" id="ARBA00022679"/>
    </source>
</evidence>
<dbReference type="GO" id="GO:0016740">
    <property type="term" value="F:transferase activity"/>
    <property type="evidence" value="ECO:0007669"/>
    <property type="project" value="UniProtKB-KW"/>
</dbReference>
<dbReference type="Proteomes" id="UP000229095">
    <property type="component" value="Unassembled WGS sequence"/>
</dbReference>
<comment type="caution">
    <text evidence="10">The sequence shown here is derived from an EMBL/GenBank/DDBJ whole genome shotgun (WGS) entry which is preliminary data.</text>
</comment>
<comment type="pathway">
    <text evidence="1 6">Cell wall biogenesis; peptidoglycan biosynthesis.</text>
</comment>
<keyword evidence="3 6" id="KW-0133">Cell shape</keyword>
<keyword evidence="11" id="KW-1185">Reference proteome</keyword>
<feature type="active site" description="Proton donor/acceptor" evidence="6">
    <location>
        <position position="188"/>
    </location>
</feature>
<feature type="region of interest" description="Disordered" evidence="7">
    <location>
        <begin position="75"/>
        <end position="105"/>
    </location>
</feature>
<dbReference type="GO" id="GO:0018104">
    <property type="term" value="P:peptidoglycan-protein cross-linking"/>
    <property type="evidence" value="ECO:0007669"/>
    <property type="project" value="TreeGrafter"/>
</dbReference>
<dbReference type="InterPro" id="IPR038063">
    <property type="entry name" value="Transpep_catalytic_dom"/>
</dbReference>
<evidence type="ECO:0000313" key="11">
    <source>
        <dbReference type="Proteomes" id="UP000229095"/>
    </source>
</evidence>
<dbReference type="GO" id="GO:0071972">
    <property type="term" value="F:peptidoglycan L,D-transpeptidase activity"/>
    <property type="evidence" value="ECO:0007669"/>
    <property type="project" value="TreeGrafter"/>
</dbReference>
<feature type="transmembrane region" description="Helical" evidence="8">
    <location>
        <begin position="36"/>
        <end position="53"/>
    </location>
</feature>
<keyword evidence="2" id="KW-0808">Transferase</keyword>
<accession>A0A2M9H8G2</accession>
<dbReference type="PANTHER" id="PTHR30582:SF2">
    <property type="entry name" value="L,D-TRANSPEPTIDASE YCIB-RELATED"/>
    <property type="match status" value="1"/>
</dbReference>
<dbReference type="GO" id="GO:0071555">
    <property type="term" value="P:cell wall organization"/>
    <property type="evidence" value="ECO:0007669"/>
    <property type="project" value="UniProtKB-UniRule"/>
</dbReference>
<evidence type="ECO:0000256" key="3">
    <source>
        <dbReference type="ARBA" id="ARBA00022960"/>
    </source>
</evidence>
<evidence type="ECO:0000256" key="1">
    <source>
        <dbReference type="ARBA" id="ARBA00004752"/>
    </source>
</evidence>
<dbReference type="PANTHER" id="PTHR30582">
    <property type="entry name" value="L,D-TRANSPEPTIDASE"/>
    <property type="match status" value="1"/>
</dbReference>
<organism evidence="10 11">
    <name type="scientific">Bifidobacterium primatium</name>
    <dbReference type="NCBI Taxonomy" id="2045438"/>
    <lineage>
        <taxon>Bacteria</taxon>
        <taxon>Bacillati</taxon>
        <taxon>Actinomycetota</taxon>
        <taxon>Actinomycetes</taxon>
        <taxon>Bifidobacteriales</taxon>
        <taxon>Bifidobacteriaceae</taxon>
        <taxon>Bifidobacterium</taxon>
    </lineage>
</organism>
<keyword evidence="5 6" id="KW-0961">Cell wall biogenesis/degradation</keyword>
<evidence type="ECO:0000256" key="4">
    <source>
        <dbReference type="ARBA" id="ARBA00022984"/>
    </source>
</evidence>
<dbReference type="OrthoDB" id="5242394at2"/>
<reference evidence="10 11" key="1">
    <citation type="submission" date="2017-10" db="EMBL/GenBank/DDBJ databases">
        <title>Draft genome sequences of strains TRE 1, TRE 9, TRE H and TRI 7, isolated from tamarins, belonging to four potential novel Bifidobacterium species.</title>
        <authorList>
            <person name="Mattarelli P."/>
            <person name="Modesto M."/>
            <person name="Puglisi E."/>
            <person name="Morelli L."/>
            <person name="Spezio C."/>
            <person name="Bonetti A."/>
            <person name="Sandri C."/>
        </authorList>
    </citation>
    <scope>NUCLEOTIDE SEQUENCE [LARGE SCALE GENOMIC DNA]</scope>
    <source>
        <strain evidence="11">TRE1</strain>
    </source>
</reference>
<keyword evidence="4 6" id="KW-0573">Peptidoglycan synthesis</keyword>
<dbReference type="AlphaFoldDB" id="A0A2M9H8G2"/>
<dbReference type="PROSITE" id="PS52029">
    <property type="entry name" value="LD_TPASE"/>
    <property type="match status" value="1"/>
</dbReference>
<keyword evidence="8" id="KW-0472">Membrane</keyword>
<dbReference type="InterPro" id="IPR050979">
    <property type="entry name" value="LD-transpeptidase"/>
</dbReference>
<feature type="active site" description="Nucleophile" evidence="6">
    <location>
        <position position="214"/>
    </location>
</feature>
<evidence type="ECO:0000256" key="7">
    <source>
        <dbReference type="SAM" id="MobiDB-lite"/>
    </source>
</evidence>
<keyword evidence="8" id="KW-1133">Transmembrane helix</keyword>
<evidence type="ECO:0000313" key="10">
    <source>
        <dbReference type="EMBL" id="PJM73104.1"/>
    </source>
</evidence>
<dbReference type="UniPathway" id="UPA00219"/>
<keyword evidence="8" id="KW-0812">Transmembrane</keyword>
<dbReference type="Gene3D" id="2.40.440.10">
    <property type="entry name" value="L,D-transpeptidase catalytic domain-like"/>
    <property type="match status" value="1"/>
</dbReference>
<dbReference type="GO" id="GO:0005576">
    <property type="term" value="C:extracellular region"/>
    <property type="evidence" value="ECO:0007669"/>
    <property type="project" value="TreeGrafter"/>
</dbReference>
<protein>
    <recommendedName>
        <fullName evidence="9">L,D-TPase catalytic domain-containing protein</fullName>
    </recommendedName>
</protein>
<name>A0A2M9H8G2_9BIFI</name>
<dbReference type="RefSeq" id="WP_100511206.1">
    <property type="nucleotide sequence ID" value="NZ_PEBI01000003.1"/>
</dbReference>
<proteinExistence type="predicted"/>
<evidence type="ECO:0000256" key="8">
    <source>
        <dbReference type="SAM" id="Phobius"/>
    </source>
</evidence>
<evidence type="ECO:0000259" key="9">
    <source>
        <dbReference type="PROSITE" id="PS52029"/>
    </source>
</evidence>
<dbReference type="GO" id="GO:0008360">
    <property type="term" value="P:regulation of cell shape"/>
    <property type="evidence" value="ECO:0007669"/>
    <property type="project" value="UniProtKB-UniRule"/>
</dbReference>
<feature type="domain" description="L,D-TPase catalytic" evidence="9">
    <location>
        <begin position="117"/>
        <end position="238"/>
    </location>
</feature>
<dbReference type="CDD" id="cd16913">
    <property type="entry name" value="YkuD_like"/>
    <property type="match status" value="1"/>
</dbReference>
<sequence length="238" mass="26349">MVFPRISDAKERTPARRTILSMIASFLRLFDKPTRALIIACGIVTVVALAVVIPKGPEPLLDDTAPVVEQVDMEKRTTTPTASVKRAKAVPSPKPTTPSWQMPSGGAHVDLRKVRDLNVRVSIAEQKTYILSGKTVVYTMRCSTGMKGSTPTGRFKVQNRGEDFFNPNENMGAKYWVSWANYGEYLFHSVPTDRQGRYIVSEAEKLGRPASHGCVRLTVADAKWLYEQLPVDTPVTIG</sequence>
<dbReference type="EMBL" id="PEBI01000003">
    <property type="protein sequence ID" value="PJM73104.1"/>
    <property type="molecule type" value="Genomic_DNA"/>
</dbReference>
<evidence type="ECO:0000256" key="5">
    <source>
        <dbReference type="ARBA" id="ARBA00023316"/>
    </source>
</evidence>